<feature type="signal peptide" evidence="1">
    <location>
        <begin position="1"/>
        <end position="26"/>
    </location>
</feature>
<dbReference type="PROSITE" id="PS51257">
    <property type="entry name" value="PROKAR_LIPOPROTEIN"/>
    <property type="match status" value="1"/>
</dbReference>
<dbReference type="Gene3D" id="3.20.20.140">
    <property type="entry name" value="Metal-dependent hydrolases"/>
    <property type="match status" value="1"/>
</dbReference>
<accession>A0A5D0CQJ9</accession>
<gene>
    <name evidence="2" type="ORF">FRY98_16120</name>
</gene>
<keyword evidence="1" id="KW-0732">Signal</keyword>
<reference evidence="2 3" key="1">
    <citation type="submission" date="2019-08" db="EMBL/GenBank/DDBJ databases">
        <title>Genome sequencing of Paenibacillus faecis DSM 23593(T).</title>
        <authorList>
            <person name="Kook J.-K."/>
            <person name="Park S.-N."/>
            <person name="Lim Y.K."/>
        </authorList>
    </citation>
    <scope>NUCLEOTIDE SEQUENCE [LARGE SCALE GENOMIC DNA]</scope>
    <source>
        <strain evidence="2 3">DSM 23593</strain>
    </source>
</reference>
<organism evidence="2 3">
    <name type="scientific">Paenibacillus faecis</name>
    <dbReference type="NCBI Taxonomy" id="862114"/>
    <lineage>
        <taxon>Bacteria</taxon>
        <taxon>Bacillati</taxon>
        <taxon>Bacillota</taxon>
        <taxon>Bacilli</taxon>
        <taxon>Bacillales</taxon>
        <taxon>Paenibacillaceae</taxon>
        <taxon>Paenibacillus</taxon>
    </lineage>
</organism>
<evidence type="ECO:0000313" key="3">
    <source>
        <dbReference type="Proteomes" id="UP000325218"/>
    </source>
</evidence>
<dbReference type="Proteomes" id="UP000325218">
    <property type="component" value="Unassembled WGS sequence"/>
</dbReference>
<dbReference type="OrthoDB" id="581098at2"/>
<dbReference type="InterPro" id="IPR032466">
    <property type="entry name" value="Metal_Hydrolase"/>
</dbReference>
<dbReference type="SUPFAM" id="SSF51556">
    <property type="entry name" value="Metallo-dependent hydrolases"/>
    <property type="match status" value="1"/>
</dbReference>
<evidence type="ECO:0000313" key="2">
    <source>
        <dbReference type="EMBL" id="TYA12236.1"/>
    </source>
</evidence>
<evidence type="ECO:0000256" key="1">
    <source>
        <dbReference type="SAM" id="SignalP"/>
    </source>
</evidence>
<feature type="chain" id="PRO_5023118294" evidence="1">
    <location>
        <begin position="27"/>
        <end position="379"/>
    </location>
</feature>
<dbReference type="RefSeq" id="WP_148453763.1">
    <property type="nucleotide sequence ID" value="NZ_VSDO01000003.1"/>
</dbReference>
<sequence>MPQTVRCFALCALTLAAVLFSGCTSSEETTGNKKGTEVRVEPLTEYTPKEEGAFIESLRKNQNKDSNKDLYEIYQDLTVIDIHNHDASDPGAIGKWGEYGIDRLVLFGNISEPSAQQTDKLAWQQYQQAPSSVYPSFAGFPIYEEEGVSIVKQNLEQGYLNIGEVAAASTYSQTVSRVAWKAEHPNDGNFPKIYDLAARYQVPILLHIDPPNGEPITRLEEALDQHPDTAIIFGHANAYNPPENIEPLLNKHPNLYIDFFAGFTAYNPESTNKLEDFVPLMEKYPDRFMLSTDAGFGLTTEQAAKALYETIDLLSPETALKVAYQNYEGLIERQPPTETQIQTIKTLSAKAGRFETYRLNKRMANELIFELTKLTESAP</sequence>
<dbReference type="EMBL" id="VSDO01000003">
    <property type="protein sequence ID" value="TYA12236.1"/>
    <property type="molecule type" value="Genomic_DNA"/>
</dbReference>
<keyword evidence="3" id="KW-1185">Reference proteome</keyword>
<comment type="caution">
    <text evidence="2">The sequence shown here is derived from an EMBL/GenBank/DDBJ whole genome shotgun (WGS) entry which is preliminary data.</text>
</comment>
<dbReference type="AlphaFoldDB" id="A0A5D0CQJ9"/>
<dbReference type="GO" id="GO:0016787">
    <property type="term" value="F:hydrolase activity"/>
    <property type="evidence" value="ECO:0007669"/>
    <property type="project" value="UniProtKB-KW"/>
</dbReference>
<protein>
    <submittedName>
        <fullName evidence="2">Amidohydrolase family protein</fullName>
    </submittedName>
</protein>
<keyword evidence="2" id="KW-0378">Hydrolase</keyword>
<name>A0A5D0CQJ9_9BACL</name>
<proteinExistence type="predicted"/>